<dbReference type="InterPro" id="IPR053083">
    <property type="entry name" value="TF_kinase-domain_protein"/>
</dbReference>
<evidence type="ECO:0000313" key="3">
    <source>
        <dbReference type="EMBL" id="ESU36927.1"/>
    </source>
</evidence>
<reference evidence="4" key="1">
    <citation type="submission" date="2012-02" db="EMBL/GenBank/DDBJ databases">
        <title>Genome sequencing of Giardia lamblia Genotypes A2 and B isolates (DH and GS) and comparative analysis with the genomes of Genotypes A1 and E (WB and Pig).</title>
        <authorList>
            <person name="Adam R."/>
            <person name="Dahlstrom E."/>
            <person name="Martens C."/>
            <person name="Bruno D."/>
            <person name="Barbian K."/>
            <person name="Porcella S.F."/>
            <person name="Nash T."/>
        </authorList>
    </citation>
    <scope>NUCLEOTIDE SEQUENCE</scope>
    <source>
        <strain evidence="4">DH</strain>
    </source>
</reference>
<feature type="domain" description="Protein kinase" evidence="2">
    <location>
        <begin position="2297"/>
        <end position="2701"/>
    </location>
</feature>
<protein>
    <submittedName>
        <fullName evidence="3">Serine/threonine protein kinase</fullName>
    </submittedName>
</protein>
<dbReference type="InterPro" id="IPR008271">
    <property type="entry name" value="Ser/Thr_kinase_AS"/>
</dbReference>
<feature type="compositionally biased region" description="Basic and acidic residues" evidence="1">
    <location>
        <begin position="1918"/>
        <end position="1944"/>
    </location>
</feature>
<dbReference type="VEuPathDB" id="GiardiaDB:GL50803_0016436"/>
<reference evidence="3 4" key="2">
    <citation type="journal article" date="2013" name="Genome Biol. Evol.">
        <title>Genome sequencing of Giardia lamblia genotypes A2 and B isolates (DH and GS) and comparative analysis with the genomes of genotypes A1 and E (WB and Pig).</title>
        <authorList>
            <person name="Adam R.D."/>
            <person name="Dahlstrom E.W."/>
            <person name="Martens C.A."/>
            <person name="Bruno D.P."/>
            <person name="Barbian K.D."/>
            <person name="Ricklefs S.M."/>
            <person name="Hernandez M.M."/>
            <person name="Narla N.P."/>
            <person name="Patel R.B."/>
            <person name="Porcella S.F."/>
            <person name="Nash T.E."/>
        </authorList>
    </citation>
    <scope>NUCLEOTIDE SEQUENCE [LARGE SCALE GENOMIC DNA]</scope>
    <source>
        <strain evidence="3 4">DH</strain>
    </source>
</reference>
<dbReference type="VEuPathDB" id="GiardiaDB:DHA2_16436"/>
<feature type="compositionally biased region" description="Basic residues" evidence="1">
    <location>
        <begin position="1"/>
        <end position="17"/>
    </location>
</feature>
<dbReference type="VEuPathDB" id="GiardiaDB:QR46_1731"/>
<dbReference type="SUPFAM" id="SSF56112">
    <property type="entry name" value="Protein kinase-like (PK-like)"/>
    <property type="match status" value="1"/>
</dbReference>
<name>V6TEU6_GIAIN</name>
<feature type="region of interest" description="Disordered" evidence="1">
    <location>
        <begin position="2057"/>
        <end position="2079"/>
    </location>
</feature>
<dbReference type="Proteomes" id="UP000018320">
    <property type="component" value="Unassembled WGS sequence"/>
</dbReference>
<keyword evidence="3" id="KW-0723">Serine/threonine-protein kinase</keyword>
<dbReference type="SMART" id="SM00220">
    <property type="entry name" value="S_TKc"/>
    <property type="match status" value="1"/>
</dbReference>
<feature type="compositionally biased region" description="Low complexity" evidence="1">
    <location>
        <begin position="1945"/>
        <end position="1959"/>
    </location>
</feature>
<dbReference type="VEuPathDB" id="GiardiaDB:GL50581_991"/>
<dbReference type="Gene3D" id="1.10.510.10">
    <property type="entry name" value="Transferase(Phosphotransferase) domain 1"/>
    <property type="match status" value="1"/>
</dbReference>
<feature type="region of interest" description="Disordered" evidence="1">
    <location>
        <begin position="1918"/>
        <end position="1969"/>
    </location>
</feature>
<dbReference type="Gene3D" id="3.90.190.10">
    <property type="entry name" value="Protein tyrosine phosphatase superfamily"/>
    <property type="match status" value="1"/>
</dbReference>
<dbReference type="InterPro" id="IPR029021">
    <property type="entry name" value="Prot-tyrosine_phosphatase-like"/>
</dbReference>
<dbReference type="PROSITE" id="PS00108">
    <property type="entry name" value="PROTEIN_KINASE_ST"/>
    <property type="match status" value="1"/>
</dbReference>
<feature type="compositionally biased region" description="Polar residues" evidence="1">
    <location>
        <begin position="1689"/>
        <end position="1714"/>
    </location>
</feature>
<evidence type="ECO:0000256" key="1">
    <source>
        <dbReference type="SAM" id="MobiDB-lite"/>
    </source>
</evidence>
<feature type="compositionally biased region" description="Basic and acidic residues" evidence="1">
    <location>
        <begin position="415"/>
        <end position="431"/>
    </location>
</feature>
<feature type="compositionally biased region" description="Polar residues" evidence="1">
    <location>
        <begin position="234"/>
        <end position="244"/>
    </location>
</feature>
<feature type="compositionally biased region" description="Polar residues" evidence="1">
    <location>
        <begin position="724"/>
        <end position="736"/>
    </location>
</feature>
<gene>
    <name evidence="3" type="ORF">DHA2_16436</name>
</gene>
<dbReference type="InterPro" id="IPR011009">
    <property type="entry name" value="Kinase-like_dom_sf"/>
</dbReference>
<keyword evidence="3" id="KW-0418">Kinase</keyword>
<evidence type="ECO:0000259" key="2">
    <source>
        <dbReference type="PROSITE" id="PS50011"/>
    </source>
</evidence>
<dbReference type="PANTHER" id="PTHR44305:SF25">
    <property type="entry name" value="CHROMOSOME UNDETERMINED SCAFFOLD_9, WHOLE GENOME SHOTGUN SEQUENCE"/>
    <property type="match status" value="1"/>
</dbReference>
<feature type="compositionally biased region" description="Polar residues" evidence="1">
    <location>
        <begin position="316"/>
        <end position="335"/>
    </location>
</feature>
<feature type="region of interest" description="Disordered" evidence="1">
    <location>
        <begin position="630"/>
        <end position="651"/>
    </location>
</feature>
<dbReference type="SUPFAM" id="SSF52799">
    <property type="entry name" value="(Phosphotyrosine protein) phosphatases II"/>
    <property type="match status" value="1"/>
</dbReference>
<dbReference type="CDD" id="cd14498">
    <property type="entry name" value="DSP"/>
    <property type="match status" value="1"/>
</dbReference>
<organism evidence="3 4">
    <name type="scientific">Giardia intestinalis</name>
    <name type="common">Giardia lamblia</name>
    <dbReference type="NCBI Taxonomy" id="5741"/>
    <lineage>
        <taxon>Eukaryota</taxon>
        <taxon>Metamonada</taxon>
        <taxon>Diplomonadida</taxon>
        <taxon>Hexamitidae</taxon>
        <taxon>Giardiinae</taxon>
        <taxon>Giardia</taxon>
    </lineage>
</organism>
<feature type="region of interest" description="Disordered" evidence="1">
    <location>
        <begin position="717"/>
        <end position="737"/>
    </location>
</feature>
<dbReference type="InterPro" id="IPR000719">
    <property type="entry name" value="Prot_kinase_dom"/>
</dbReference>
<dbReference type="PANTHER" id="PTHR44305">
    <property type="entry name" value="SI:DKEY-192D15.2-RELATED"/>
    <property type="match status" value="1"/>
</dbReference>
<sequence length="3186" mass="357205">MEIKKLMRAKSLSHQKRPASVLSTRSVSRAPRRLVRGRDRDPNQDYVRSLVANLGCKNPLELTTAIRELTDIYVSNKYSEVFFSRDVPTKVFKATLQNSHNAKIFALGKTFLKCFMESCASQSSYIFANLSIDSKEYSRTKCLDSLLNYIISQLSDSEMLYSIYFYVLVGDIISTHHACVPFVHTLSPIHFIQVYLNKVCNNLDMCSQTTNSLSIMQLNQIHRGRGNAKDGDTSDGNESTNSGMTVASSLSLDEDCTMPTACKQLDDALSEISSARSILSNFGETVFSNSVPGQKRKLRKETASYGKLPLINTVRSEGSSMVSDRSSIEINNSQHLDSDDNEEESGYYSQSNNGDSNTNLNSDRSRDFGEDLFDENDREERQPTPLDHQESAVFVSPRTCNQEPSLHGTQASTELAKDLQKQSHAGVKEPSQDVNIRNHSRSSCSRSSASFCEKDRLLELPALGDCISEIPQPEHKDESVRGRPPVTRGVKVRLPPMVHDQRNTSKETGTYDPLLNDALTQESSASAILTPFNLGTISEAKVSSAELQMVQGEEAQSVLGSAVPVLNLHLPLAVNPERDPVNESSSPARQVLTTARRQSRYMIHSTQAGKGRTNAVAYGQASHNRAVAPGVKNRSSSNLLIPPSTPNGTLSNIGEPFSGAARQFYPQKDKSADFTHAEQIEKAERRAICGPLALASKTKPCRPSIVPLLSLSCPAQQEKDPPEITTQSTPKLSQQKFPGLSLGLSLDLKSIHNRESTAPSMSHRGHPGRFGDTDSPATGQSYTGLNQEAADFVFDKYLQVLSERRKGIPELVDVANRIGEYTFMRDYPLLCSLSRDKTYSHGSANLTARSTHSSLSVLTTSTSQAVQANYIVNHLYVTHNYYTYLKEHKRRYLLYKLFGSTHTRDLSDYEFNFSIMSTELLPLVRLQRVDLSREDVIRLGVSYILYHCIRNLSNITLRYFPNILPSICTDLISLHQRKTGFIPAVVLALSTLVNQIHSASQTRIRSDWMRLLFKMYKYAKLTYDYIDVDTGECVPESELNVCHGGVEVTTETMQENFLVENTVSPATGLPKRKIGKRHAVTLPDDMFLLQRLEAQRRMYCIDMYTLSLRLSTLVLMPYSISACDDIACYLAVIADRLATSHANPMVRGLVTTALLPSLLKVVELFQTRRINSRLHYILIVQRILEVMSLLASDSFVRAPSLVTSPEPPVVRALVNNNVCYTTDRSMQNIDNMLCDALVFNETNLKWLRRYSCLIFLNTRIKDELSGMYYSKPQCQHSFEVYKIKFSKYIITMIRLLRYHFLKVAQQLSTNTKLETTKMFTAATHNSTHSSHIASRLVDSTRRQSFKLATSSFHAPIYITKYANLPENDYPRGLKEIAEYTQETRLKNLPMTSLATLCTLESHANIFTTARLDHIPLTRCDESHRFNVKELLRNNDCHSIIGTWSFLFDFETGVFPQYLMLAKNGSDVQVQTGGVNFSKHLGLFDDSDLLKAMPTAETVAEARTQHTSAKELLTELSKNALSAPTSRKSVLYVLYTLAEFFAIENVDLYIKPTDLRKFISFHYKSFLKLYNDCEVDLIECILSTNNSVSLLDLCNGHLNVLCSLIQMDSPNTRQYFYELRIMQFLILQLSVDNIDQNSGWQRTIAESDASTLQKINLAKAEADREWAIKVASTQAQKLLPPISMPYLRSDNPTVTQDQAKKPSGTSPTKTSVFFSTPTRPLKQTAHSTGSHILANKDYELGDLRANANAVSSMIEEDVEDKVVTTVNESQESKKSAATSLSTKPSVSAILTPGLETKLITDNSSTMDLLEKSEITDCNIGDQLQATAKQKQPVEVINGDAIPSIDTLFDYHGSAVIHPLKLPSTESELMGSQQCTDRKTPLESIKHKSSLVITAVPKRSTHIYDDDDSDSCWDDEAQKRGIELPKRDSKQRRANELEPPKADKPSDAYSSHGDSSFSDSSDLPRAPPATVPKTFGFTLKLPAVKVLIDKQNIVLEKESNSQNIAGGISQFEAAADSLNPKFHLVLGNRIAAKLETAHSLPLATEGCQAPEPVLEVEQTDTEGLKQGKQRQKQPKATKSVLKRTKSTFSSSISLAGFTSEFVRDTDAKNNKEQQRFLTHSATVAKLSAQNRQTSTAQGSPDKCRIQPVLQHGVQDPLLVAQESTLSTLSGYRDFEHGNPSELEASDLLEYSQASASIENALHRPLYIHEELHYTILRIVLLLIIVPETGTLDPMYCSQFPANDGMPNILWILHHHLNHPRNEKFALRLISSDISPAAKRLLRLTCYTLFDSTLYPIKDATKFSLMAQGAYGSVYSGNVSLVTEGNQTNQSFLTPVAVKIQDRSKSIYDRCVLHDIFNEITVMERLANYSGVSRMYDYGVTKDGYYIIMHKYVTSLRDLRLKLFDDPATLQSNQLLYHPEPKYKHLPIYGHELSYMKYIRIYLLIFIKFLRHLEYLHTAGVNHYDIKADNVFFDPRTVQWYSKLARLDENSRPAGTVDTGTPITKIFLDKIFTDYQAVPSYELLPFRIAIADFGESMVFSDEESSYTLINKGTEYNKSPEMLLSANMVAQTRSNFDRRRPKGAGSSSDIWSAACFLYELLTGDILFFDSDWIRFFIRVTKDSYQSNVRARARDKSAAQSFTFDHSGKFAQLYRGVSLSPEKKAMLGNCQPIIDLLEFCLVPNPTLRPQIRDVIAMTEHILKVYFPETYMYKPECYYVEPAKAEPFISSSFCFSIIGSVNDCLVNPSDALAPKLSIVKKQCEQSPNSVQKQLESHAAMPSYLLATAQLTSPVLGQPCATLPVKVMPPATNIIDGFLWIGSVSVLRHAEHLLAYNVTSVIDCLTTSLEQSMETKRVIEMTTIHYYKLPLVLTQIINPTSNKTLFLGSPRESTPGLPKAEFLRYSAALDSVLDFLRRTVTHGGRCLLYDENGTGLSAAVAIAMLVEFRSLSLFAAYLHVRNLRPHIAPPLPFLDFLHYWFLFRVRPGIKNKDFLYANSSYFRQILFKPTPTFEQLINLRISKARYQCLCGKIFFIVKPDVKRMPTFVLCNCAYTPQLSKDSPGTPGKALSQPACPTLSCRSIINLFMSIYGLRLGRILWAFLPARDVVSNWKTDTMGIRNIPSTPHAIERASADMYNKFTGLDNMRAPINRIPRQRNWELYYCKICGLVTHAADASSPDAVQLAILANFSPK</sequence>
<evidence type="ECO:0000313" key="4">
    <source>
        <dbReference type="Proteomes" id="UP000018320"/>
    </source>
</evidence>
<dbReference type="GO" id="GO:0004674">
    <property type="term" value="F:protein serine/threonine kinase activity"/>
    <property type="evidence" value="ECO:0007669"/>
    <property type="project" value="UniProtKB-KW"/>
</dbReference>
<dbReference type="EMBL" id="AHGT01000036">
    <property type="protein sequence ID" value="ESU36927.1"/>
    <property type="molecule type" value="Genomic_DNA"/>
</dbReference>
<dbReference type="Gene3D" id="3.30.200.20">
    <property type="entry name" value="Phosphorylase Kinase, domain 1"/>
    <property type="match status" value="1"/>
</dbReference>
<comment type="caution">
    <text evidence="3">The sequence shown here is derived from an EMBL/GenBank/DDBJ whole genome shotgun (WGS) entry which is preliminary data.</text>
</comment>
<feature type="compositionally biased region" description="Basic and acidic residues" evidence="1">
    <location>
        <begin position="378"/>
        <end position="390"/>
    </location>
</feature>
<feature type="region of interest" description="Disordered" evidence="1">
    <location>
        <begin position="316"/>
        <end position="442"/>
    </location>
</feature>
<feature type="region of interest" description="Disordered" evidence="1">
    <location>
        <begin position="1"/>
        <end position="23"/>
    </location>
</feature>
<feature type="region of interest" description="Disordered" evidence="1">
    <location>
        <begin position="224"/>
        <end position="244"/>
    </location>
</feature>
<keyword evidence="3" id="KW-0808">Transferase</keyword>
<feature type="compositionally biased region" description="Polar residues" evidence="1">
    <location>
        <begin position="347"/>
        <end position="362"/>
    </location>
</feature>
<accession>V6TEU6</accession>
<feature type="compositionally biased region" description="Basic residues" evidence="1">
    <location>
        <begin position="2065"/>
        <end position="2079"/>
    </location>
</feature>
<dbReference type="GO" id="GO:0005524">
    <property type="term" value="F:ATP binding"/>
    <property type="evidence" value="ECO:0007669"/>
    <property type="project" value="InterPro"/>
</dbReference>
<feature type="region of interest" description="Disordered" evidence="1">
    <location>
        <begin position="756"/>
        <end position="778"/>
    </location>
</feature>
<feature type="region of interest" description="Disordered" evidence="1">
    <location>
        <begin position="1687"/>
        <end position="1714"/>
    </location>
</feature>
<dbReference type="PROSITE" id="PS50011">
    <property type="entry name" value="PROTEIN_KINASE_DOM"/>
    <property type="match status" value="1"/>
</dbReference>
<proteinExistence type="predicted"/>
<feature type="compositionally biased region" description="Polar residues" evidence="1">
    <location>
        <begin position="398"/>
        <end position="413"/>
    </location>
</feature>
<dbReference type="Pfam" id="PF00069">
    <property type="entry name" value="Pkinase"/>
    <property type="match status" value="1"/>
</dbReference>